<dbReference type="SUPFAM" id="SSF51726">
    <property type="entry name" value="UROD/MetE-like"/>
    <property type="match status" value="1"/>
</dbReference>
<evidence type="ECO:0000313" key="2">
    <source>
        <dbReference type="Proteomes" id="UP000178606"/>
    </source>
</evidence>
<dbReference type="AlphaFoldDB" id="A0A1F6D239"/>
<comment type="caution">
    <text evidence="1">The sequence shown here is derived from an EMBL/GenBank/DDBJ whole genome shotgun (WGS) entry which is preliminary data.</text>
</comment>
<proteinExistence type="predicted"/>
<dbReference type="Proteomes" id="UP000178606">
    <property type="component" value="Unassembled WGS sequence"/>
</dbReference>
<dbReference type="EMBL" id="MFKF01000075">
    <property type="protein sequence ID" value="OGG55499.1"/>
    <property type="molecule type" value="Genomic_DNA"/>
</dbReference>
<evidence type="ECO:0000313" key="1">
    <source>
        <dbReference type="EMBL" id="OGG55499.1"/>
    </source>
</evidence>
<dbReference type="Gene3D" id="3.20.20.210">
    <property type="match status" value="1"/>
</dbReference>
<evidence type="ECO:0008006" key="3">
    <source>
        <dbReference type="Google" id="ProtNLM"/>
    </source>
</evidence>
<gene>
    <name evidence="1" type="ORF">A3F84_18810</name>
</gene>
<reference evidence="1 2" key="1">
    <citation type="journal article" date="2016" name="Nat. Commun.">
        <title>Thousands of microbial genomes shed light on interconnected biogeochemical processes in an aquifer system.</title>
        <authorList>
            <person name="Anantharaman K."/>
            <person name="Brown C.T."/>
            <person name="Hug L.A."/>
            <person name="Sharon I."/>
            <person name="Castelle C.J."/>
            <person name="Probst A.J."/>
            <person name="Thomas B.C."/>
            <person name="Singh A."/>
            <person name="Wilkins M.J."/>
            <person name="Karaoz U."/>
            <person name="Brodie E.L."/>
            <person name="Williams K.H."/>
            <person name="Hubbard S.S."/>
            <person name="Banfield J.F."/>
        </authorList>
    </citation>
    <scope>NUCLEOTIDE SEQUENCE [LARGE SCALE GENOMIC DNA]</scope>
    <source>
        <strain evidence="2">RIFCSPLOWO2_12_FULL_64_10</strain>
    </source>
</reference>
<name>A0A1F6D239_HANXR</name>
<protein>
    <recommendedName>
        <fullName evidence="3">Uroporphyrinogen decarboxylase (URO-D) domain-containing protein</fullName>
    </recommendedName>
</protein>
<organism evidence="1 2">
    <name type="scientific">Handelsmanbacteria sp. (strain RIFCSPLOWO2_12_FULL_64_10)</name>
    <dbReference type="NCBI Taxonomy" id="1817868"/>
    <lineage>
        <taxon>Bacteria</taxon>
        <taxon>Candidatus Handelsmaniibacteriota</taxon>
    </lineage>
</organism>
<accession>A0A1F6D239</accession>
<dbReference type="InterPro" id="IPR038071">
    <property type="entry name" value="UROD/MetE-like_sf"/>
</dbReference>
<sequence length="368" mass="42215">MTRRELNLAIFEGTADRVLWQPRLETWIRHHAERGTLPERFRGMGHLDIYDALRCSIRYAASAGIERFETREDLVRVEEQHPEHTVYRVRTPLGEVRTVYQDIWEDGRRVNHRIVEFPVRTAQDLRVAAYLVGRQQFRANVEAFRAAANAVGHRAEPTVFLSSSGFTELIKNWCGLLDTYYLLHDHPAEVEAYIEACDRRDDRLLDEALKLPCRIFNLGDHATNEFTPPPILKKYLMPRWQRIADRLHGAGRFVHTHWDGNSRLMLPFLRETRLDGVEALTPEPMGDMTLGQIKAAVGGRMVALDLLPAIDFLSYRPLGEVLDFARRVIDMFAPRLILGISDEISQVGEIERVEAVTELVDRVCGLAA</sequence>